<reference evidence="5 6" key="1">
    <citation type="submission" date="2019-01" db="EMBL/GenBank/DDBJ databases">
        <authorList>
            <person name="Chen W.-M."/>
        </authorList>
    </citation>
    <scope>NUCLEOTIDE SEQUENCE [LARGE SCALE GENOMIC DNA]</scope>
    <source>
        <strain evidence="5 6">CCP-18</strain>
    </source>
</reference>
<dbReference type="Gene3D" id="3.30.450.20">
    <property type="entry name" value="PAS domain"/>
    <property type="match status" value="1"/>
</dbReference>
<dbReference type="SUPFAM" id="SSF141868">
    <property type="entry name" value="EAL domain-like"/>
    <property type="match status" value="1"/>
</dbReference>
<dbReference type="InterPro" id="IPR000700">
    <property type="entry name" value="PAS-assoc_C"/>
</dbReference>
<feature type="domain" description="PAC" evidence="2">
    <location>
        <begin position="193"/>
        <end position="246"/>
    </location>
</feature>
<name>A0A3S3T6V3_9BURK</name>
<dbReference type="FunFam" id="3.30.70.270:FF:000001">
    <property type="entry name" value="Diguanylate cyclase domain protein"/>
    <property type="match status" value="1"/>
</dbReference>
<dbReference type="SMART" id="SM00086">
    <property type="entry name" value="PAC"/>
    <property type="match status" value="1"/>
</dbReference>
<dbReference type="PROSITE" id="PS50112">
    <property type="entry name" value="PAS"/>
    <property type="match status" value="1"/>
</dbReference>
<dbReference type="InterPro" id="IPR001610">
    <property type="entry name" value="PAC"/>
</dbReference>
<feature type="domain" description="GGDEF" evidence="4">
    <location>
        <begin position="278"/>
        <end position="416"/>
    </location>
</feature>
<dbReference type="GO" id="GO:0003824">
    <property type="term" value="F:catalytic activity"/>
    <property type="evidence" value="ECO:0007669"/>
    <property type="project" value="UniProtKB-ARBA"/>
</dbReference>
<dbReference type="EMBL" id="SACM01000003">
    <property type="protein sequence ID" value="RVT84644.1"/>
    <property type="molecule type" value="Genomic_DNA"/>
</dbReference>
<dbReference type="InterPro" id="IPR043128">
    <property type="entry name" value="Rev_trsase/Diguanyl_cyclase"/>
</dbReference>
<dbReference type="PROSITE" id="PS50887">
    <property type="entry name" value="GGDEF"/>
    <property type="match status" value="1"/>
</dbReference>
<dbReference type="NCBIfam" id="TIGR00254">
    <property type="entry name" value="GGDEF"/>
    <property type="match status" value="1"/>
</dbReference>
<evidence type="ECO:0000259" key="2">
    <source>
        <dbReference type="PROSITE" id="PS50113"/>
    </source>
</evidence>
<feature type="domain" description="PAS" evidence="1">
    <location>
        <begin position="117"/>
        <end position="178"/>
    </location>
</feature>
<dbReference type="PANTHER" id="PTHR44757:SF2">
    <property type="entry name" value="BIOFILM ARCHITECTURE MAINTENANCE PROTEIN MBAA"/>
    <property type="match status" value="1"/>
</dbReference>
<dbReference type="SMART" id="SM00052">
    <property type="entry name" value="EAL"/>
    <property type="match status" value="1"/>
</dbReference>
<dbReference type="PROSITE" id="PS50113">
    <property type="entry name" value="PAC"/>
    <property type="match status" value="1"/>
</dbReference>
<evidence type="ECO:0000259" key="1">
    <source>
        <dbReference type="PROSITE" id="PS50112"/>
    </source>
</evidence>
<dbReference type="Pfam" id="PF08447">
    <property type="entry name" value="PAS_3"/>
    <property type="match status" value="1"/>
</dbReference>
<evidence type="ECO:0000259" key="3">
    <source>
        <dbReference type="PROSITE" id="PS50883"/>
    </source>
</evidence>
<gene>
    <name evidence="5" type="ORF">EOD73_10915</name>
</gene>
<evidence type="ECO:0000259" key="4">
    <source>
        <dbReference type="PROSITE" id="PS50887"/>
    </source>
</evidence>
<dbReference type="InterPro" id="IPR052155">
    <property type="entry name" value="Biofilm_reg_signaling"/>
</dbReference>
<dbReference type="Gene3D" id="3.20.20.450">
    <property type="entry name" value="EAL domain"/>
    <property type="match status" value="1"/>
</dbReference>
<evidence type="ECO:0000313" key="5">
    <source>
        <dbReference type="EMBL" id="RVT84644.1"/>
    </source>
</evidence>
<protein>
    <submittedName>
        <fullName evidence="5">Diguanylate cyclase</fullName>
    </submittedName>
</protein>
<dbReference type="InterPro" id="IPR000160">
    <property type="entry name" value="GGDEF_dom"/>
</dbReference>
<keyword evidence="6" id="KW-1185">Reference proteome</keyword>
<dbReference type="SUPFAM" id="SSF55073">
    <property type="entry name" value="Nucleotide cyclase"/>
    <property type="match status" value="1"/>
</dbReference>
<dbReference type="PANTHER" id="PTHR44757">
    <property type="entry name" value="DIGUANYLATE CYCLASE DGCP"/>
    <property type="match status" value="1"/>
</dbReference>
<dbReference type="SMART" id="SM00267">
    <property type="entry name" value="GGDEF"/>
    <property type="match status" value="1"/>
</dbReference>
<dbReference type="OrthoDB" id="9813903at2"/>
<dbReference type="SUPFAM" id="SSF55785">
    <property type="entry name" value="PYP-like sensor domain (PAS domain)"/>
    <property type="match status" value="1"/>
</dbReference>
<comment type="caution">
    <text evidence="5">The sequence shown here is derived from an EMBL/GenBank/DDBJ whole genome shotgun (WGS) entry which is preliminary data.</text>
</comment>
<feature type="domain" description="EAL" evidence="3">
    <location>
        <begin position="425"/>
        <end position="679"/>
    </location>
</feature>
<dbReference type="Pfam" id="PF00990">
    <property type="entry name" value="GGDEF"/>
    <property type="match status" value="1"/>
</dbReference>
<dbReference type="InterPro" id="IPR035919">
    <property type="entry name" value="EAL_sf"/>
</dbReference>
<dbReference type="NCBIfam" id="TIGR00229">
    <property type="entry name" value="sensory_box"/>
    <property type="match status" value="1"/>
</dbReference>
<dbReference type="InterPro" id="IPR035965">
    <property type="entry name" value="PAS-like_dom_sf"/>
</dbReference>
<organism evidence="5 6">
    <name type="scientific">Inhella crocodyli</name>
    <dbReference type="NCBI Taxonomy" id="2499851"/>
    <lineage>
        <taxon>Bacteria</taxon>
        <taxon>Pseudomonadati</taxon>
        <taxon>Pseudomonadota</taxon>
        <taxon>Betaproteobacteria</taxon>
        <taxon>Burkholderiales</taxon>
        <taxon>Sphaerotilaceae</taxon>
        <taxon>Inhella</taxon>
    </lineage>
</organism>
<dbReference type="InterPro" id="IPR001633">
    <property type="entry name" value="EAL_dom"/>
</dbReference>
<accession>A0A3S3T6V3</accession>
<dbReference type="CDD" id="cd01949">
    <property type="entry name" value="GGDEF"/>
    <property type="match status" value="1"/>
</dbReference>
<sequence>MVTMPFDHQALLEALPQPWSVLDAHGVPLRTGRRWHERFGVVGPAEAIAPEYRPELLRRWREATPGTPWHLEARWHKGPAQFGWALLWVQPLDDGLWLATLTDTDAQRAAETQLREADAVWKLALEATGDGVWDWDLSTGTELFSPNMLALYGYSPDEVDPSPEFFDSLTHPEDRAQMAIDRQAHFDGRAPLYRNEHRVRCKDGNYKWILTRGMVINRAADGRPLRMVGTHTDITERKATEVMAWKQANFDALTGLPNRRMLAERLAHDLKKAQRSGLRLALLMLDLDHFKGVNDQHGHDVGDGVLIEAAQRIKACVREVDMVARLGGDEFVVLMGDLDAGNEVLDRVAGSLVRRLAEPYELPLRPDDTPPALGASVGLSLYPDDADNAAALHKHADQALYAAKRHGRGTFHYFTPALQQASEARARLGHELREALAQQAFALRFLPQRRVGRSQAQHAEVLLRWRHPTLGELGASSFLPGAESSGLIHDIGDWLLREAAKHLRAWHAQGHTEVGLSVSLAGTQLRQWGQSVPDWTARLMRLGVSGTGITLHIDETQLRDAHTQAVLHLPALRAAGIQLALDGFGDGPCCLSSLTHRGLSRVVLSRGLCQGPLQGRPGEWLRGLIALAHAQGLLVLAQGVDTQAQAEALQALGVDGWQGRWVSPPLDAAGFEAWLRGPTG</sequence>
<dbReference type="InterPro" id="IPR029787">
    <property type="entry name" value="Nucleotide_cyclase"/>
</dbReference>
<dbReference type="InterPro" id="IPR013655">
    <property type="entry name" value="PAS_fold_3"/>
</dbReference>
<dbReference type="Proteomes" id="UP000288587">
    <property type="component" value="Unassembled WGS sequence"/>
</dbReference>
<proteinExistence type="predicted"/>
<dbReference type="CDD" id="cd01948">
    <property type="entry name" value="EAL"/>
    <property type="match status" value="1"/>
</dbReference>
<dbReference type="Pfam" id="PF00563">
    <property type="entry name" value="EAL"/>
    <property type="match status" value="1"/>
</dbReference>
<dbReference type="AlphaFoldDB" id="A0A3S3T6V3"/>
<dbReference type="SMART" id="SM00091">
    <property type="entry name" value="PAS"/>
    <property type="match status" value="1"/>
</dbReference>
<dbReference type="Gene3D" id="3.30.70.270">
    <property type="match status" value="1"/>
</dbReference>
<evidence type="ECO:0000313" key="6">
    <source>
        <dbReference type="Proteomes" id="UP000288587"/>
    </source>
</evidence>
<dbReference type="PROSITE" id="PS50883">
    <property type="entry name" value="EAL"/>
    <property type="match status" value="1"/>
</dbReference>
<dbReference type="InterPro" id="IPR000014">
    <property type="entry name" value="PAS"/>
</dbReference>
<dbReference type="CDD" id="cd00130">
    <property type="entry name" value="PAS"/>
    <property type="match status" value="1"/>
</dbReference>